<organism evidence="1 2">
    <name type="scientific">Pleurodeles waltl</name>
    <name type="common">Iberian ribbed newt</name>
    <dbReference type="NCBI Taxonomy" id="8319"/>
    <lineage>
        <taxon>Eukaryota</taxon>
        <taxon>Metazoa</taxon>
        <taxon>Chordata</taxon>
        <taxon>Craniata</taxon>
        <taxon>Vertebrata</taxon>
        <taxon>Euteleostomi</taxon>
        <taxon>Amphibia</taxon>
        <taxon>Batrachia</taxon>
        <taxon>Caudata</taxon>
        <taxon>Salamandroidea</taxon>
        <taxon>Salamandridae</taxon>
        <taxon>Pleurodelinae</taxon>
        <taxon>Pleurodeles</taxon>
    </lineage>
</organism>
<dbReference type="InterPro" id="IPR042566">
    <property type="entry name" value="L1_C"/>
</dbReference>
<name>A0AAV7NJ29_PLEWA</name>
<evidence type="ECO:0000313" key="1">
    <source>
        <dbReference type="EMBL" id="KAJ1116108.1"/>
    </source>
</evidence>
<gene>
    <name evidence="1" type="ORF">NDU88_004327</name>
</gene>
<accession>A0AAV7NJ29</accession>
<dbReference type="Proteomes" id="UP001066276">
    <property type="component" value="Chromosome 8"/>
</dbReference>
<dbReference type="Gene3D" id="3.30.250.20">
    <property type="entry name" value="L1 transposable element, C-terminal domain"/>
    <property type="match status" value="1"/>
</dbReference>
<protein>
    <submittedName>
        <fullName evidence="1">Uncharacterized protein</fullName>
    </submittedName>
</protein>
<reference evidence="1" key="1">
    <citation type="journal article" date="2022" name="bioRxiv">
        <title>Sequencing and chromosome-scale assembly of the giantPleurodeles waltlgenome.</title>
        <authorList>
            <person name="Brown T."/>
            <person name="Elewa A."/>
            <person name="Iarovenko S."/>
            <person name="Subramanian E."/>
            <person name="Araus A.J."/>
            <person name="Petzold A."/>
            <person name="Susuki M."/>
            <person name="Suzuki K.-i.T."/>
            <person name="Hayashi T."/>
            <person name="Toyoda A."/>
            <person name="Oliveira C."/>
            <person name="Osipova E."/>
            <person name="Leigh N.D."/>
            <person name="Simon A."/>
            <person name="Yun M.H."/>
        </authorList>
    </citation>
    <scope>NUCLEOTIDE SEQUENCE</scope>
    <source>
        <strain evidence="1">20211129_DDA</strain>
        <tissue evidence="1">Liver</tissue>
    </source>
</reference>
<dbReference type="EMBL" id="JANPWB010000012">
    <property type="protein sequence ID" value="KAJ1116108.1"/>
    <property type="molecule type" value="Genomic_DNA"/>
</dbReference>
<keyword evidence="2" id="KW-1185">Reference proteome</keyword>
<proteinExistence type="predicted"/>
<comment type="caution">
    <text evidence="1">The sequence shown here is derived from an EMBL/GenBank/DDBJ whole genome shotgun (WGS) entry which is preliminary data.</text>
</comment>
<dbReference type="AlphaFoldDB" id="A0AAV7NJ29"/>
<evidence type="ECO:0000313" key="2">
    <source>
        <dbReference type="Proteomes" id="UP001066276"/>
    </source>
</evidence>
<sequence length="157" mass="18189">MAVQRQQNSFLAVKRHLRGLEVRYSLLFPAWQQVVSEGFTHFFDTPESELKWLKSTGQWRGRKPQLTQEVIHVSMGNHRHRRKSGQRHPPSPRAVPNLEQIIKELRQAKKQGCYSCRDFSTEDDTARIPGDESSTWPSRLKSKVMPEVTPQTADIIL</sequence>